<dbReference type="EMBL" id="AP025637">
    <property type="protein sequence ID" value="BDG71844.1"/>
    <property type="molecule type" value="Genomic_DNA"/>
</dbReference>
<evidence type="ECO:0000313" key="2">
    <source>
        <dbReference type="EMBL" id="BDG71844.1"/>
    </source>
</evidence>
<sequence length="150" mass="16124">MSALYLEDLTPGRRFAAGPVTVTEAEIIAFATRYDPQPFHTDPAAAQDHALFRGLAASGWHTAALTMRMIVDAMGGIAGGIIGGGGDLQWPRPTRPGDMLTLDVEVLEATPSRSRPERGSALIRYRTLNQAGEEVQVFTARAVVPRRPQG</sequence>
<dbReference type="RefSeq" id="WP_244459074.1">
    <property type="nucleotide sequence ID" value="NZ_AP025637.1"/>
</dbReference>
<organism evidence="2 3">
    <name type="scientific">Roseomonas fluvialis</name>
    <dbReference type="NCBI Taxonomy" id="1750527"/>
    <lineage>
        <taxon>Bacteria</taxon>
        <taxon>Pseudomonadati</taxon>
        <taxon>Pseudomonadota</taxon>
        <taxon>Alphaproteobacteria</taxon>
        <taxon>Acetobacterales</taxon>
        <taxon>Roseomonadaceae</taxon>
        <taxon>Roseomonas</taxon>
    </lineage>
</organism>
<dbReference type="InterPro" id="IPR029069">
    <property type="entry name" value="HotDog_dom_sf"/>
</dbReference>
<dbReference type="InterPro" id="IPR002539">
    <property type="entry name" value="MaoC-like_dom"/>
</dbReference>
<gene>
    <name evidence="2" type="ORF">Rmf_17730</name>
</gene>
<dbReference type="CDD" id="cd03454">
    <property type="entry name" value="YdeM"/>
    <property type="match status" value="1"/>
</dbReference>
<feature type="domain" description="MaoC-like" evidence="1">
    <location>
        <begin position="11"/>
        <end position="112"/>
    </location>
</feature>
<dbReference type="PANTHER" id="PTHR43664:SF1">
    <property type="entry name" value="BETA-METHYLMALYL-COA DEHYDRATASE"/>
    <property type="match status" value="1"/>
</dbReference>
<proteinExistence type="predicted"/>
<name>A0ABN6NZL4_9PROT</name>
<evidence type="ECO:0000313" key="3">
    <source>
        <dbReference type="Proteomes" id="UP000831327"/>
    </source>
</evidence>
<keyword evidence="3" id="KW-1185">Reference proteome</keyword>
<accession>A0ABN6NZL4</accession>
<dbReference type="PANTHER" id="PTHR43664">
    <property type="entry name" value="MONOAMINE OXIDASE-RELATED"/>
    <property type="match status" value="1"/>
</dbReference>
<dbReference type="Gene3D" id="3.10.129.10">
    <property type="entry name" value="Hotdog Thioesterase"/>
    <property type="match status" value="1"/>
</dbReference>
<reference evidence="2 3" key="1">
    <citation type="journal article" date="2016" name="Microbes Environ.">
        <title>Phylogenetically diverse aerobic anoxygenic phototrophic bacteria isolated from epilithic biofilms in Tama river, Japan.</title>
        <authorList>
            <person name="Hirose S."/>
            <person name="Matsuura K."/>
            <person name="Haruta S."/>
        </authorList>
    </citation>
    <scope>NUCLEOTIDE SEQUENCE [LARGE SCALE GENOMIC DNA]</scope>
    <source>
        <strain evidence="2 3">S08</strain>
    </source>
</reference>
<dbReference type="Proteomes" id="UP000831327">
    <property type="component" value="Chromosome"/>
</dbReference>
<protein>
    <submittedName>
        <fullName evidence="2">MaoC family dehydratase</fullName>
    </submittedName>
</protein>
<dbReference type="InterPro" id="IPR052342">
    <property type="entry name" value="MCH/BMMD"/>
</dbReference>
<evidence type="ECO:0000259" key="1">
    <source>
        <dbReference type="Pfam" id="PF01575"/>
    </source>
</evidence>
<dbReference type="SUPFAM" id="SSF54637">
    <property type="entry name" value="Thioesterase/thiol ester dehydrase-isomerase"/>
    <property type="match status" value="1"/>
</dbReference>
<dbReference type="Pfam" id="PF01575">
    <property type="entry name" value="MaoC_dehydratas"/>
    <property type="match status" value="1"/>
</dbReference>